<keyword evidence="3 7" id="KW-0347">Helicase</keyword>
<gene>
    <name evidence="12" type="ORF">IAA93_01620</name>
</gene>
<dbReference type="Gene3D" id="3.40.50.300">
    <property type="entry name" value="P-loop containing nucleotide triphosphate hydrolases"/>
    <property type="match status" value="2"/>
</dbReference>
<dbReference type="CDD" id="cd18787">
    <property type="entry name" value="SF2_C_DEAD"/>
    <property type="match status" value="1"/>
</dbReference>
<comment type="caution">
    <text evidence="12">The sequence shown here is derived from an EMBL/GenBank/DDBJ whole genome shotgun (WGS) entry which is preliminary data.</text>
</comment>
<dbReference type="GO" id="GO:0003724">
    <property type="term" value="F:RNA helicase activity"/>
    <property type="evidence" value="ECO:0007669"/>
    <property type="project" value="InterPro"/>
</dbReference>
<evidence type="ECO:0000313" key="13">
    <source>
        <dbReference type="Proteomes" id="UP000787625"/>
    </source>
</evidence>
<evidence type="ECO:0000259" key="10">
    <source>
        <dbReference type="PROSITE" id="PS51194"/>
    </source>
</evidence>
<dbReference type="Pfam" id="PF03880">
    <property type="entry name" value="DbpA"/>
    <property type="match status" value="1"/>
</dbReference>
<dbReference type="PROSITE" id="PS51194">
    <property type="entry name" value="HELICASE_CTER"/>
    <property type="match status" value="1"/>
</dbReference>
<dbReference type="SUPFAM" id="SSF52540">
    <property type="entry name" value="P-loop containing nucleoside triphosphate hydrolases"/>
    <property type="match status" value="1"/>
</dbReference>
<dbReference type="Proteomes" id="UP000787625">
    <property type="component" value="Unassembled WGS sequence"/>
</dbReference>
<keyword evidence="1 7" id="KW-0547">Nucleotide-binding</keyword>
<accession>A0A9D2ZUD9</accession>
<evidence type="ECO:0000256" key="7">
    <source>
        <dbReference type="RuleBase" id="RU000492"/>
    </source>
</evidence>
<dbReference type="InterPro" id="IPR001650">
    <property type="entry name" value="Helicase_C-like"/>
</dbReference>
<dbReference type="GO" id="GO:0016787">
    <property type="term" value="F:hydrolase activity"/>
    <property type="evidence" value="ECO:0007669"/>
    <property type="project" value="UniProtKB-KW"/>
</dbReference>
<feature type="region of interest" description="Disordered" evidence="8">
    <location>
        <begin position="546"/>
        <end position="607"/>
    </location>
</feature>
<feature type="short sequence motif" description="Q motif" evidence="6">
    <location>
        <begin position="2"/>
        <end position="30"/>
    </location>
</feature>
<evidence type="ECO:0000259" key="9">
    <source>
        <dbReference type="PROSITE" id="PS51192"/>
    </source>
</evidence>
<dbReference type="InterPro" id="IPR050079">
    <property type="entry name" value="DEAD_box_RNA_helicase"/>
</dbReference>
<evidence type="ECO:0000256" key="8">
    <source>
        <dbReference type="SAM" id="MobiDB-lite"/>
    </source>
</evidence>
<dbReference type="InterPro" id="IPR014001">
    <property type="entry name" value="Helicase_ATP-bd"/>
</dbReference>
<dbReference type="SMART" id="SM00490">
    <property type="entry name" value="HELICc"/>
    <property type="match status" value="1"/>
</dbReference>
<dbReference type="PROSITE" id="PS51195">
    <property type="entry name" value="Q_MOTIF"/>
    <property type="match status" value="1"/>
</dbReference>
<evidence type="ECO:0000256" key="2">
    <source>
        <dbReference type="ARBA" id="ARBA00022801"/>
    </source>
</evidence>
<keyword evidence="4 7" id="KW-0067">ATP-binding</keyword>
<evidence type="ECO:0000256" key="5">
    <source>
        <dbReference type="ARBA" id="ARBA00038437"/>
    </source>
</evidence>
<sequence>MKTFEELGVSADLLKAIKEMGYESPMPVQEAVIPYLLSDEFSDVVALAQTGTGKTASFGLPLIQKIDLTLRKPQALILSPTRELCLQIANDLKDYSKYIPELSVLPMYGGTSIENQIRNFKRGVHIIVATPGRLIDLMDRKVVSLDTVRKVVMDEADEMLDMGFTDSINSILERVPQDRTTLMFSATMSPAIAKIAKNYLHDPKEIVIGNKNEGAKSVNHVYYMVHAKDKYLALKRVADYYPDIYAIVFCRTRAETQEVADKLIGDGYSADALHGDLSQAQRDFVMGKFRQRRLQILVATDVAARGLDVDDLTHVINYGLPDDIESYTHRSGRTGRAGKTGTSISIINMREKGKMRAIEKVIGKQFVAGKIPTGKEICEKQLLKVMDEIEKVQVNEEEISTYLPEIYRKLDWLDKEDLIKRVVSLEFNHFLEYYSSAREIEVPEQGRAGKKERNAEGDKGRGKRGESRSRGAEPGYSRLFVNLGKKDGISPALIIDMLNHNIDRRIDVGRIDLMQNFSFFEVRERDASTVVKSLANLTYNGRPVNVEMADSGEASRDARPGRRRSQPKERRRDNKQQENDDFRQFFDDDTPFYDDNSWKKRKKRGKR</sequence>
<feature type="domain" description="Helicase ATP-binding" evidence="9">
    <location>
        <begin position="35"/>
        <end position="206"/>
    </location>
</feature>
<feature type="compositionally biased region" description="Basic and acidic residues" evidence="8">
    <location>
        <begin position="447"/>
        <end position="471"/>
    </location>
</feature>
<reference evidence="12" key="2">
    <citation type="submission" date="2021-04" db="EMBL/GenBank/DDBJ databases">
        <authorList>
            <person name="Gilroy R."/>
        </authorList>
    </citation>
    <scope>NUCLEOTIDE SEQUENCE</scope>
    <source>
        <strain evidence="12">MalCec1-1739</strain>
    </source>
</reference>
<dbReference type="Gene3D" id="3.30.70.330">
    <property type="match status" value="1"/>
</dbReference>
<dbReference type="CDD" id="cd12252">
    <property type="entry name" value="RRM_DbpA"/>
    <property type="match status" value="1"/>
</dbReference>
<dbReference type="InterPro" id="IPR000629">
    <property type="entry name" value="RNA-helicase_DEAD-box_CS"/>
</dbReference>
<proteinExistence type="inferred from homology"/>
<organism evidence="12 13">
    <name type="scientific">Candidatus Avibacteroides avistercoris</name>
    <dbReference type="NCBI Taxonomy" id="2840690"/>
    <lineage>
        <taxon>Bacteria</taxon>
        <taxon>Pseudomonadati</taxon>
        <taxon>Bacteroidota</taxon>
        <taxon>Bacteroidia</taxon>
        <taxon>Bacteroidales</taxon>
        <taxon>Bacteroidaceae</taxon>
        <taxon>Bacteroidaceae incertae sedis</taxon>
        <taxon>Candidatus Avibacteroides</taxon>
    </lineage>
</organism>
<evidence type="ECO:0000256" key="4">
    <source>
        <dbReference type="ARBA" id="ARBA00022840"/>
    </source>
</evidence>
<dbReference type="InterPro" id="IPR005580">
    <property type="entry name" value="DbpA/CsdA_RNA-bd_dom"/>
</dbReference>
<feature type="domain" description="DEAD-box RNA helicase Q" evidence="11">
    <location>
        <begin position="2"/>
        <end position="30"/>
    </location>
</feature>
<evidence type="ECO:0000256" key="6">
    <source>
        <dbReference type="PROSITE-ProRule" id="PRU00552"/>
    </source>
</evidence>
<reference evidence="12" key="1">
    <citation type="journal article" date="2021" name="PeerJ">
        <title>Extensive microbial diversity within the chicken gut microbiome revealed by metagenomics and culture.</title>
        <authorList>
            <person name="Gilroy R."/>
            <person name="Ravi A."/>
            <person name="Getino M."/>
            <person name="Pursley I."/>
            <person name="Horton D.L."/>
            <person name="Alikhan N.F."/>
            <person name="Baker D."/>
            <person name="Gharbi K."/>
            <person name="Hall N."/>
            <person name="Watson M."/>
            <person name="Adriaenssens E.M."/>
            <person name="Foster-Nyarko E."/>
            <person name="Jarju S."/>
            <person name="Secka A."/>
            <person name="Antonio M."/>
            <person name="Oren A."/>
            <person name="Chaudhuri R.R."/>
            <person name="La Ragione R."/>
            <person name="Hildebrand F."/>
            <person name="Pallen M.J."/>
        </authorList>
    </citation>
    <scope>NUCLEOTIDE SEQUENCE</scope>
    <source>
        <strain evidence="12">MalCec1-1739</strain>
    </source>
</reference>
<protein>
    <submittedName>
        <fullName evidence="12">DEAD/DEAH box helicase</fullName>
    </submittedName>
</protein>
<dbReference type="GO" id="GO:0003676">
    <property type="term" value="F:nucleic acid binding"/>
    <property type="evidence" value="ECO:0007669"/>
    <property type="project" value="InterPro"/>
</dbReference>
<evidence type="ECO:0000256" key="1">
    <source>
        <dbReference type="ARBA" id="ARBA00022741"/>
    </source>
</evidence>
<dbReference type="CDD" id="cd00268">
    <property type="entry name" value="DEADc"/>
    <property type="match status" value="1"/>
</dbReference>
<dbReference type="InterPro" id="IPR044742">
    <property type="entry name" value="DEAD/DEAH_RhlB"/>
</dbReference>
<dbReference type="InterPro" id="IPR027417">
    <property type="entry name" value="P-loop_NTPase"/>
</dbReference>
<dbReference type="InterPro" id="IPR012677">
    <property type="entry name" value="Nucleotide-bd_a/b_plait_sf"/>
</dbReference>
<feature type="region of interest" description="Disordered" evidence="8">
    <location>
        <begin position="444"/>
        <end position="473"/>
    </location>
</feature>
<dbReference type="PROSITE" id="PS00039">
    <property type="entry name" value="DEAD_ATP_HELICASE"/>
    <property type="match status" value="1"/>
</dbReference>
<name>A0A9D2ZUD9_9BACT</name>
<dbReference type="GO" id="GO:0005524">
    <property type="term" value="F:ATP binding"/>
    <property type="evidence" value="ECO:0007669"/>
    <property type="project" value="UniProtKB-KW"/>
</dbReference>
<feature type="domain" description="Helicase C-terminal" evidence="10">
    <location>
        <begin position="236"/>
        <end position="386"/>
    </location>
</feature>
<dbReference type="Pfam" id="PF00270">
    <property type="entry name" value="DEAD"/>
    <property type="match status" value="1"/>
</dbReference>
<dbReference type="SMART" id="SM00487">
    <property type="entry name" value="DEXDc"/>
    <property type="match status" value="1"/>
</dbReference>
<dbReference type="EMBL" id="DWUP01000030">
    <property type="protein sequence ID" value="HJD52416.1"/>
    <property type="molecule type" value="Genomic_DNA"/>
</dbReference>
<evidence type="ECO:0000256" key="3">
    <source>
        <dbReference type="ARBA" id="ARBA00022806"/>
    </source>
</evidence>
<dbReference type="GO" id="GO:0005829">
    <property type="term" value="C:cytosol"/>
    <property type="evidence" value="ECO:0007669"/>
    <property type="project" value="TreeGrafter"/>
</dbReference>
<comment type="similarity">
    <text evidence="5 7">Belongs to the DEAD box helicase family.</text>
</comment>
<dbReference type="InterPro" id="IPR011545">
    <property type="entry name" value="DEAD/DEAH_box_helicase_dom"/>
</dbReference>
<evidence type="ECO:0000313" key="12">
    <source>
        <dbReference type="EMBL" id="HJD52416.1"/>
    </source>
</evidence>
<dbReference type="AlphaFoldDB" id="A0A9D2ZUD9"/>
<feature type="compositionally biased region" description="Basic and acidic residues" evidence="8">
    <location>
        <begin position="553"/>
        <end position="586"/>
    </location>
</feature>
<dbReference type="Pfam" id="PF00271">
    <property type="entry name" value="Helicase_C"/>
    <property type="match status" value="1"/>
</dbReference>
<keyword evidence="2 7" id="KW-0378">Hydrolase</keyword>
<dbReference type="PANTHER" id="PTHR47959:SF13">
    <property type="entry name" value="ATP-DEPENDENT RNA HELICASE RHLE"/>
    <property type="match status" value="1"/>
</dbReference>
<evidence type="ECO:0000259" key="11">
    <source>
        <dbReference type="PROSITE" id="PS51195"/>
    </source>
</evidence>
<dbReference type="PROSITE" id="PS51192">
    <property type="entry name" value="HELICASE_ATP_BIND_1"/>
    <property type="match status" value="1"/>
</dbReference>
<dbReference type="InterPro" id="IPR014014">
    <property type="entry name" value="RNA_helicase_DEAD_Q_motif"/>
</dbReference>
<dbReference type="PANTHER" id="PTHR47959">
    <property type="entry name" value="ATP-DEPENDENT RNA HELICASE RHLE-RELATED"/>
    <property type="match status" value="1"/>
</dbReference>